<dbReference type="Proteomes" id="UP001589788">
    <property type="component" value="Unassembled WGS sequence"/>
</dbReference>
<evidence type="ECO:0000256" key="1">
    <source>
        <dbReference type="ARBA" id="ARBA00002678"/>
    </source>
</evidence>
<dbReference type="CDD" id="cd09009">
    <property type="entry name" value="PNP-EcPNPII_like"/>
    <property type="match status" value="1"/>
</dbReference>
<dbReference type="InterPro" id="IPR035994">
    <property type="entry name" value="Nucleoside_phosphorylase_sf"/>
</dbReference>
<evidence type="ECO:0000256" key="4">
    <source>
        <dbReference type="ARBA" id="ARBA00011886"/>
    </source>
</evidence>
<sequence>VVLGSGLGAVAERLGSPLGPDLDLVALPGFVPAGAPGHRQAARLLDFDGTPVLVLLGRVHLYEGLGAAQVVHGVRTAVLAGAEVVALTNAAGALDPHLRVGELALLADHLDWTGDPGPLSGLQPPPFLDLTDAWSPRLRLAARHRHPGLAEAVDAQVRGPQLETPALVRALRALGCDLVGMSTALEAVAARHLGAELLGLSVVVNLAAGVGPGPVHVEDLAARTAEAVPAVADVLRTVLGSAPRR</sequence>
<dbReference type="Pfam" id="PF01048">
    <property type="entry name" value="PNP_UDP_1"/>
    <property type="match status" value="1"/>
</dbReference>
<dbReference type="InterPro" id="IPR011268">
    <property type="entry name" value="Purine_phosphorylase"/>
</dbReference>
<evidence type="ECO:0000256" key="2">
    <source>
        <dbReference type="ARBA" id="ARBA00005058"/>
    </source>
</evidence>
<organism evidence="10 11">
    <name type="scientific">Aciditerrimonas ferrireducens</name>
    <dbReference type="NCBI Taxonomy" id="667306"/>
    <lineage>
        <taxon>Bacteria</taxon>
        <taxon>Bacillati</taxon>
        <taxon>Actinomycetota</taxon>
        <taxon>Acidimicrobiia</taxon>
        <taxon>Acidimicrobiales</taxon>
        <taxon>Acidimicrobiaceae</taxon>
        <taxon>Aciditerrimonas</taxon>
    </lineage>
</organism>
<evidence type="ECO:0000313" key="11">
    <source>
        <dbReference type="Proteomes" id="UP001589788"/>
    </source>
</evidence>
<gene>
    <name evidence="10" type="ORF">ACFFRE_12600</name>
</gene>
<comment type="similarity">
    <text evidence="3">Belongs to the PNP/MTAP phosphorylase family.</text>
</comment>
<keyword evidence="11" id="KW-1185">Reference proteome</keyword>
<evidence type="ECO:0000259" key="9">
    <source>
        <dbReference type="Pfam" id="PF01048"/>
    </source>
</evidence>
<evidence type="ECO:0000256" key="5">
    <source>
        <dbReference type="ARBA" id="ARBA00022676"/>
    </source>
</evidence>
<proteinExistence type="inferred from homology"/>
<dbReference type="EC" id="2.4.2.1" evidence="4"/>
<feature type="domain" description="Nucleoside phosphorylase" evidence="9">
    <location>
        <begin position="32"/>
        <end position="239"/>
    </location>
</feature>
<dbReference type="PANTHER" id="PTHR11904">
    <property type="entry name" value="METHYLTHIOADENOSINE/PURINE NUCLEOSIDE PHOSPHORYLASE"/>
    <property type="match status" value="1"/>
</dbReference>
<keyword evidence="6" id="KW-0808">Transferase</keyword>
<evidence type="ECO:0000256" key="7">
    <source>
        <dbReference type="ARBA" id="ARBA00031036"/>
    </source>
</evidence>
<evidence type="ECO:0000313" key="10">
    <source>
        <dbReference type="EMBL" id="MFC0082969.1"/>
    </source>
</evidence>
<comment type="catalytic activity">
    <reaction evidence="8">
        <text>a purine 2'-deoxy-D-ribonucleoside + phosphate = a purine nucleobase + 2-deoxy-alpha-D-ribose 1-phosphate</text>
        <dbReference type="Rhea" id="RHEA:36431"/>
        <dbReference type="ChEBI" id="CHEBI:26386"/>
        <dbReference type="ChEBI" id="CHEBI:43474"/>
        <dbReference type="ChEBI" id="CHEBI:57259"/>
        <dbReference type="ChEBI" id="CHEBI:142361"/>
        <dbReference type="EC" id="2.4.2.1"/>
    </reaction>
</comment>
<dbReference type="PANTHER" id="PTHR11904:SF9">
    <property type="entry name" value="PURINE NUCLEOSIDE PHOSPHORYLASE-RELATED"/>
    <property type="match status" value="1"/>
</dbReference>
<dbReference type="Gene3D" id="3.40.50.1580">
    <property type="entry name" value="Nucleoside phosphorylase domain"/>
    <property type="match status" value="1"/>
</dbReference>
<reference evidence="10 11" key="1">
    <citation type="submission" date="2024-09" db="EMBL/GenBank/DDBJ databases">
        <authorList>
            <person name="Sun Q."/>
            <person name="Mori K."/>
        </authorList>
    </citation>
    <scope>NUCLEOTIDE SEQUENCE [LARGE SCALE GENOMIC DNA]</scope>
    <source>
        <strain evidence="10 11">JCM 15389</strain>
    </source>
</reference>
<keyword evidence="5" id="KW-0328">Glycosyltransferase</keyword>
<dbReference type="RefSeq" id="WP_377790691.1">
    <property type="nucleotide sequence ID" value="NZ_JBHLYQ010000203.1"/>
</dbReference>
<protein>
    <recommendedName>
        <fullName evidence="4">purine-nucleoside phosphorylase</fullName>
        <ecNumber evidence="4">2.4.2.1</ecNumber>
    </recommendedName>
    <alternativeName>
        <fullName evidence="7">Inosine-guanosine phosphorylase</fullName>
    </alternativeName>
</protein>
<name>A0ABV6C5J6_9ACTN</name>
<feature type="non-terminal residue" evidence="10">
    <location>
        <position position="1"/>
    </location>
</feature>
<evidence type="ECO:0000256" key="3">
    <source>
        <dbReference type="ARBA" id="ARBA00006751"/>
    </source>
</evidence>
<accession>A0ABV6C5J6</accession>
<dbReference type="InterPro" id="IPR000845">
    <property type="entry name" value="Nucleoside_phosphorylase_d"/>
</dbReference>
<comment type="function">
    <text evidence="1">The purine nucleoside phosphorylases catalyze the phosphorolytic breakdown of the N-glycosidic bond in the beta-(deoxy)ribonucleoside molecules, with the formation of the corresponding free purine bases and pentose-1-phosphate. Cleaves guanosine, inosine, 2'-deoxyguanosine and 2'-deoxyinosine.</text>
</comment>
<dbReference type="SUPFAM" id="SSF53167">
    <property type="entry name" value="Purine and uridine phosphorylases"/>
    <property type="match status" value="1"/>
</dbReference>
<evidence type="ECO:0000256" key="8">
    <source>
        <dbReference type="ARBA" id="ARBA00048556"/>
    </source>
</evidence>
<dbReference type="EMBL" id="JBHLYQ010000203">
    <property type="protein sequence ID" value="MFC0082969.1"/>
    <property type="molecule type" value="Genomic_DNA"/>
</dbReference>
<comment type="pathway">
    <text evidence="2">Purine metabolism; purine nucleoside salvage.</text>
</comment>
<evidence type="ECO:0000256" key="6">
    <source>
        <dbReference type="ARBA" id="ARBA00022679"/>
    </source>
</evidence>
<comment type="caution">
    <text evidence="10">The sequence shown here is derived from an EMBL/GenBank/DDBJ whole genome shotgun (WGS) entry which is preliminary data.</text>
</comment>